<comment type="subunit">
    <text evidence="2">Monomer.</text>
</comment>
<keyword evidence="2" id="KW-0239">DNA-directed DNA polymerase</keyword>
<dbReference type="Gene3D" id="3.30.70.270">
    <property type="match status" value="1"/>
</dbReference>
<proteinExistence type="inferred from homology"/>
<dbReference type="PROSITE" id="PS50173">
    <property type="entry name" value="UMUC"/>
    <property type="match status" value="1"/>
</dbReference>
<dbReference type="InterPro" id="IPR043502">
    <property type="entry name" value="DNA/RNA_pol_sf"/>
</dbReference>
<dbReference type="PANTHER" id="PTHR11076:SF33">
    <property type="entry name" value="DNA POLYMERASE KAPPA"/>
    <property type="match status" value="1"/>
</dbReference>
<dbReference type="InterPro" id="IPR036775">
    <property type="entry name" value="DNA_pol_Y-fam_lit_finger_sf"/>
</dbReference>
<organism evidence="4 5">
    <name type="scientific">[Clostridium] cellulosi</name>
    <dbReference type="NCBI Taxonomy" id="29343"/>
    <lineage>
        <taxon>Bacteria</taxon>
        <taxon>Bacillati</taxon>
        <taxon>Bacillota</taxon>
        <taxon>Clostridia</taxon>
        <taxon>Eubacteriales</taxon>
        <taxon>Oscillospiraceae</taxon>
        <taxon>Oscillospiraceae incertae sedis</taxon>
    </lineage>
</organism>
<protein>
    <recommendedName>
        <fullName evidence="2">DNA polymerase IV</fullName>
        <shortName evidence="2">Pol IV</shortName>
        <ecNumber evidence="2">2.7.7.7</ecNumber>
    </recommendedName>
</protein>
<dbReference type="STRING" id="29343.CCDG5_1484"/>
<dbReference type="GO" id="GO:0003684">
    <property type="term" value="F:damaged DNA binding"/>
    <property type="evidence" value="ECO:0007669"/>
    <property type="project" value="InterPro"/>
</dbReference>
<comment type="catalytic activity">
    <reaction evidence="2">
        <text>DNA(n) + a 2'-deoxyribonucleoside 5'-triphosphate = DNA(n+1) + diphosphate</text>
        <dbReference type="Rhea" id="RHEA:22508"/>
        <dbReference type="Rhea" id="RHEA-COMP:17339"/>
        <dbReference type="Rhea" id="RHEA-COMP:17340"/>
        <dbReference type="ChEBI" id="CHEBI:33019"/>
        <dbReference type="ChEBI" id="CHEBI:61560"/>
        <dbReference type="ChEBI" id="CHEBI:173112"/>
        <dbReference type="EC" id="2.7.7.7"/>
    </reaction>
</comment>
<dbReference type="SUPFAM" id="SSF100879">
    <property type="entry name" value="Lesion bypass DNA polymerase (Y-family), little finger domain"/>
    <property type="match status" value="1"/>
</dbReference>
<dbReference type="InterPro" id="IPR017961">
    <property type="entry name" value="DNA_pol_Y-fam_little_finger"/>
</dbReference>
<dbReference type="EMBL" id="LM995447">
    <property type="protein sequence ID" value="CDZ24594.1"/>
    <property type="molecule type" value="Genomic_DNA"/>
</dbReference>
<keyword evidence="2 4" id="KW-0808">Transferase</keyword>
<keyword evidence="2" id="KW-0963">Cytoplasm</keyword>
<dbReference type="GO" id="GO:0042276">
    <property type="term" value="P:error-prone translesion synthesis"/>
    <property type="evidence" value="ECO:0007669"/>
    <property type="project" value="TreeGrafter"/>
</dbReference>
<keyword evidence="2" id="KW-0238">DNA-binding</keyword>
<dbReference type="Gene3D" id="3.40.1170.60">
    <property type="match status" value="1"/>
</dbReference>
<dbReference type="InterPro" id="IPR050116">
    <property type="entry name" value="DNA_polymerase-Y"/>
</dbReference>
<keyword evidence="5" id="KW-1185">Reference proteome</keyword>
<dbReference type="InterPro" id="IPR001126">
    <property type="entry name" value="UmuC"/>
</dbReference>
<dbReference type="Pfam" id="PF11799">
    <property type="entry name" value="IMS_C"/>
    <property type="match status" value="1"/>
</dbReference>
<keyword evidence="2 4" id="KW-0548">Nucleotidyltransferase</keyword>
<dbReference type="HOGENOM" id="CLU_012348_1_1_9"/>
<dbReference type="HAMAP" id="MF_01113">
    <property type="entry name" value="DNApol_IV"/>
    <property type="match status" value="1"/>
</dbReference>
<dbReference type="Pfam" id="PF00817">
    <property type="entry name" value="IMS"/>
    <property type="match status" value="1"/>
</dbReference>
<dbReference type="PANTHER" id="PTHR11076">
    <property type="entry name" value="DNA REPAIR POLYMERASE UMUC / TRANSFERASE FAMILY MEMBER"/>
    <property type="match status" value="1"/>
</dbReference>
<keyword evidence="2" id="KW-0227">DNA damage</keyword>
<reference evidence="5" key="1">
    <citation type="submission" date="2014-07" db="EMBL/GenBank/DDBJ databases">
        <authorList>
            <person name="Wibberg D."/>
        </authorList>
    </citation>
    <scope>NUCLEOTIDE SEQUENCE [LARGE SCALE GENOMIC DNA]</scope>
    <source>
        <strain evidence="5">DG5</strain>
    </source>
</reference>
<comment type="function">
    <text evidence="2">Poorly processive, error-prone DNA polymerase involved in untargeted mutagenesis. Copies undamaged DNA at stalled replication forks, which arise in vivo from mismatched or misaligned primer ends. These misaligned primers can be extended by PolIV. Exhibits no 3'-5' exonuclease (proofreading) activity. May be involved in translesional synthesis, in conjunction with the beta clamp from PolIII.</text>
</comment>
<feature type="binding site" evidence="2">
    <location>
        <position position="105"/>
    </location>
    <ligand>
        <name>Mg(2+)</name>
        <dbReference type="ChEBI" id="CHEBI:18420"/>
    </ligand>
</feature>
<evidence type="ECO:0000256" key="2">
    <source>
        <dbReference type="HAMAP-Rule" id="MF_01113"/>
    </source>
</evidence>
<dbReference type="GO" id="GO:0009432">
    <property type="term" value="P:SOS response"/>
    <property type="evidence" value="ECO:0007669"/>
    <property type="project" value="TreeGrafter"/>
</dbReference>
<dbReference type="Gene3D" id="3.30.1490.100">
    <property type="entry name" value="DNA polymerase, Y-family, little finger domain"/>
    <property type="match status" value="1"/>
</dbReference>
<feature type="active site" evidence="2">
    <location>
        <position position="106"/>
    </location>
</feature>
<dbReference type="InterPro" id="IPR022880">
    <property type="entry name" value="DNApol_IV"/>
</dbReference>
<dbReference type="InterPro" id="IPR043128">
    <property type="entry name" value="Rev_trsase/Diguanyl_cyclase"/>
</dbReference>
<feature type="binding site" evidence="2">
    <location>
        <position position="9"/>
    </location>
    <ligand>
        <name>Mg(2+)</name>
        <dbReference type="ChEBI" id="CHEBI:18420"/>
    </ligand>
</feature>
<dbReference type="AlphaFoldDB" id="A0A078KTY3"/>
<evidence type="ECO:0000313" key="4">
    <source>
        <dbReference type="EMBL" id="CDZ24594.1"/>
    </source>
</evidence>
<evidence type="ECO:0000313" key="5">
    <source>
        <dbReference type="Proteomes" id="UP000032431"/>
    </source>
</evidence>
<dbReference type="GO" id="GO:0005829">
    <property type="term" value="C:cytosol"/>
    <property type="evidence" value="ECO:0007669"/>
    <property type="project" value="TreeGrafter"/>
</dbReference>
<dbReference type="PATRIC" id="fig|29343.3.peg.1565"/>
<dbReference type="CDD" id="cd03586">
    <property type="entry name" value="PolY_Pol_IV_kappa"/>
    <property type="match status" value="1"/>
</dbReference>
<dbReference type="GO" id="GO:0003887">
    <property type="term" value="F:DNA-directed DNA polymerase activity"/>
    <property type="evidence" value="ECO:0007669"/>
    <property type="project" value="UniProtKB-UniRule"/>
</dbReference>
<evidence type="ECO:0000259" key="3">
    <source>
        <dbReference type="PROSITE" id="PS50173"/>
    </source>
</evidence>
<name>A0A078KTY3_9FIRM</name>
<dbReference type="GO" id="GO:0006261">
    <property type="term" value="P:DNA-templated DNA replication"/>
    <property type="evidence" value="ECO:0007669"/>
    <property type="project" value="UniProtKB-UniRule"/>
</dbReference>
<comment type="subcellular location">
    <subcellularLocation>
        <location evidence="2">Cytoplasm</location>
    </subcellularLocation>
</comment>
<keyword evidence="2" id="KW-0234">DNA repair</keyword>
<evidence type="ECO:0000256" key="1">
    <source>
        <dbReference type="ARBA" id="ARBA00010945"/>
    </source>
</evidence>
<accession>A0A078KTY3</accession>
<dbReference type="GO" id="GO:0000287">
    <property type="term" value="F:magnesium ion binding"/>
    <property type="evidence" value="ECO:0007669"/>
    <property type="project" value="UniProtKB-UniRule"/>
</dbReference>
<keyword evidence="2" id="KW-0479">Metal-binding</keyword>
<comment type="cofactor">
    <cofactor evidence="2">
        <name>Mg(2+)</name>
        <dbReference type="ChEBI" id="CHEBI:18420"/>
    </cofactor>
    <text evidence="2">Binds 2 magnesium ions per subunit.</text>
</comment>
<dbReference type="OrthoDB" id="9808813at2"/>
<dbReference type="GO" id="GO:0006281">
    <property type="term" value="P:DNA repair"/>
    <property type="evidence" value="ECO:0007669"/>
    <property type="project" value="UniProtKB-UniRule"/>
</dbReference>
<gene>
    <name evidence="4" type="primary">dinB1</name>
    <name evidence="2" type="synonym">dinB</name>
    <name evidence="4" type="ORF">CCDG5_1484</name>
</gene>
<feature type="site" description="Substrate discrimination" evidence="2">
    <location>
        <position position="14"/>
    </location>
</feature>
<dbReference type="Gene3D" id="1.10.150.20">
    <property type="entry name" value="5' to 3' exonuclease, C-terminal subdomain"/>
    <property type="match status" value="1"/>
</dbReference>
<keyword evidence="2" id="KW-0515">Mutator protein</keyword>
<sequence>MERVILHCDMNSFYASVECLYHPELRDKPVAVCGDVEQRHGIILTKNQIAKKYGVSTGEAIWQAKKKCPELVTLNARYDLYIQFSKAARKIYERYTDRVESFGLDECWLDLSGIAGFDGDGEKAANELRNVIKSELGITASVGVSWNKIFAKLGSDLKKPDAVTVISKKNYKDKIFGLPASDLLYVGPATTRKLARYGIHTIGDIAESDSSFLRSILGKWGEMLWSFANGLDLSPVARSGEADSIKSIGNSMTTYRDIENADEAWKVFTALSESVAERLRKHGLRASTLQISVRDNTLSWFERQTKLERPCCTAWELSKAAMDLFLKNYNFQRPLRSLGVRACDLTDAANGIQLNFFENTERIRRRERLEASVDAIRSRFGHSSIVRASLLGDDLTYEHDPLTHVVHPVSFLR</sequence>
<comment type="similarity">
    <text evidence="1 2">Belongs to the DNA polymerase type-Y family.</text>
</comment>
<dbReference type="SUPFAM" id="SSF56672">
    <property type="entry name" value="DNA/RNA polymerases"/>
    <property type="match status" value="1"/>
</dbReference>
<dbReference type="EC" id="2.7.7.7" evidence="2"/>
<dbReference type="Proteomes" id="UP000032431">
    <property type="component" value="Chromosome I"/>
</dbReference>
<keyword evidence="2" id="KW-0235">DNA replication</keyword>
<keyword evidence="2" id="KW-0460">Magnesium</keyword>
<feature type="domain" description="UmuC" evidence="3">
    <location>
        <begin position="5"/>
        <end position="187"/>
    </location>
</feature>
<dbReference type="KEGG" id="ccel:CCDG5_1484"/>